<dbReference type="EMBL" id="CP045488">
    <property type="protein sequence ID" value="QFU83167.1"/>
    <property type="molecule type" value="Genomic_DNA"/>
</dbReference>
<dbReference type="KEGG" id="nas:GCU68_11785"/>
<evidence type="ECO:0000256" key="1">
    <source>
        <dbReference type="SAM" id="MobiDB-lite"/>
    </source>
</evidence>
<dbReference type="AlphaFoldDB" id="A0A5P9P5C9"/>
<feature type="region of interest" description="Disordered" evidence="1">
    <location>
        <begin position="74"/>
        <end position="93"/>
    </location>
</feature>
<reference evidence="4 5" key="1">
    <citation type="journal article" date="2007" name="Int. J. Syst. Evol. Microbiol.">
        <title>Natronorubrum sulfidifaciens sp. nov., an extremely haloalkaliphilic archaeon isolated from Aiding salt lake in Xin-Jiang, China.</title>
        <authorList>
            <person name="Cui H.L."/>
            <person name="Tohty D."/>
            <person name="Liu H.C."/>
            <person name="Liu S.J."/>
            <person name="Oren A."/>
            <person name="Zhou P.J."/>
        </authorList>
    </citation>
    <scope>NUCLEOTIDE SEQUENCE [LARGE SCALE GENOMIC DNA]</scope>
    <source>
        <strain evidence="4 5">7-3</strain>
    </source>
</reference>
<dbReference type="Pfam" id="PF09851">
    <property type="entry name" value="SHOCT"/>
    <property type="match status" value="1"/>
</dbReference>
<dbReference type="Proteomes" id="UP000326170">
    <property type="component" value="Chromosome"/>
</dbReference>
<accession>A0A5P9P5C9</accession>
<dbReference type="OrthoDB" id="53394at2157"/>
<evidence type="ECO:0000313" key="5">
    <source>
        <dbReference type="Proteomes" id="UP000326170"/>
    </source>
</evidence>
<dbReference type="InterPro" id="IPR018649">
    <property type="entry name" value="SHOCT"/>
</dbReference>
<keyword evidence="2" id="KW-0472">Membrane</keyword>
<protein>
    <submittedName>
        <fullName evidence="4">SHOCT domain-containing protein</fullName>
    </submittedName>
</protein>
<evidence type="ECO:0000259" key="3">
    <source>
        <dbReference type="Pfam" id="PF09851"/>
    </source>
</evidence>
<keyword evidence="2" id="KW-0812">Transmembrane</keyword>
<sequence length="124" mass="13352">MLQPRDLLGRYVGRATASGAVLLVAASTAVTAQGHGGAGGAMGGWGPVGGWMVLWPVVLLGVLALVAAWAVGRGRDDRPQRDERVHDHTDRSDPALVELRERYARGELSEEEFAQRRRTLQLQG</sequence>
<feature type="transmembrane region" description="Helical" evidence="2">
    <location>
        <begin position="48"/>
        <end position="71"/>
    </location>
</feature>
<dbReference type="GeneID" id="42301734"/>
<proteinExistence type="predicted"/>
<gene>
    <name evidence="4" type="ORF">GCU68_11785</name>
</gene>
<keyword evidence="5" id="KW-1185">Reference proteome</keyword>
<evidence type="ECO:0000313" key="4">
    <source>
        <dbReference type="EMBL" id="QFU83167.1"/>
    </source>
</evidence>
<keyword evidence="2" id="KW-1133">Transmembrane helix</keyword>
<name>A0A5P9P5C9_9EURY</name>
<feature type="domain" description="SHOCT" evidence="3">
    <location>
        <begin position="95"/>
        <end position="120"/>
    </location>
</feature>
<dbReference type="RefSeq" id="WP_152941834.1">
    <property type="nucleotide sequence ID" value="NZ_CP045488.1"/>
</dbReference>
<organism evidence="4 5">
    <name type="scientific">Natronorubrum aibiense</name>
    <dbReference type="NCBI Taxonomy" id="348826"/>
    <lineage>
        <taxon>Archaea</taxon>
        <taxon>Methanobacteriati</taxon>
        <taxon>Methanobacteriota</taxon>
        <taxon>Stenosarchaea group</taxon>
        <taxon>Halobacteria</taxon>
        <taxon>Halobacteriales</taxon>
        <taxon>Natrialbaceae</taxon>
        <taxon>Natronorubrum</taxon>
    </lineage>
</organism>
<evidence type="ECO:0000256" key="2">
    <source>
        <dbReference type="SAM" id="Phobius"/>
    </source>
</evidence>